<protein>
    <submittedName>
        <fullName evidence="2">Uncharacterized protein</fullName>
    </submittedName>
</protein>
<reference evidence="2 3" key="1">
    <citation type="submission" date="2023-09" db="EMBL/GenBank/DDBJ databases">
        <title>Streptomyces sp. nov.: A antagonism against Alternaria gaisen Producing Streptochlin, Isolated from Tamarix root soil.</title>
        <authorList>
            <person name="Chen Y."/>
        </authorList>
    </citation>
    <scope>NUCLEOTIDE SEQUENCE [LARGE SCALE GENOMIC DNA]</scope>
    <source>
        <strain evidence="2 3">TRM76323</strain>
    </source>
</reference>
<accession>A0ABU3QS25</accession>
<dbReference type="RefSeq" id="WP_315880614.1">
    <property type="nucleotide sequence ID" value="NZ_JAWCTQ010000044.1"/>
</dbReference>
<feature type="region of interest" description="Disordered" evidence="1">
    <location>
        <begin position="431"/>
        <end position="454"/>
    </location>
</feature>
<dbReference type="Proteomes" id="UP001250181">
    <property type="component" value="Unassembled WGS sequence"/>
</dbReference>
<feature type="non-terminal residue" evidence="2">
    <location>
        <position position="1"/>
    </location>
</feature>
<evidence type="ECO:0000313" key="2">
    <source>
        <dbReference type="EMBL" id="MDT9685570.1"/>
    </source>
</evidence>
<evidence type="ECO:0000313" key="3">
    <source>
        <dbReference type="Proteomes" id="UP001250181"/>
    </source>
</evidence>
<gene>
    <name evidence="2" type="ORF">RND61_26415</name>
</gene>
<keyword evidence="3" id="KW-1185">Reference proteome</keyword>
<comment type="caution">
    <text evidence="2">The sequence shown here is derived from an EMBL/GenBank/DDBJ whole genome shotgun (WGS) entry which is preliminary data.</text>
</comment>
<evidence type="ECO:0000256" key="1">
    <source>
        <dbReference type="SAM" id="MobiDB-lite"/>
    </source>
</evidence>
<proteinExistence type="predicted"/>
<feature type="compositionally biased region" description="Pro residues" evidence="1">
    <location>
        <begin position="439"/>
        <end position="449"/>
    </location>
</feature>
<dbReference type="EMBL" id="JAWCTQ010000044">
    <property type="protein sequence ID" value="MDT9685570.1"/>
    <property type="molecule type" value="Genomic_DNA"/>
</dbReference>
<sequence>LGADSTAILIEFLDHPERYGLAPDLSDLIVVHAVTGDEWPDTLDYVDRLVLPRLRRAGVRLVQIARAGRQDADGVVVLDDSRSPRRIFARGPWRLSDELREAGTVPQIANGRRTCSIRFKGWVLDQWTEAEFGGASYRRVIGYHYGELKRAEKDSRIQREHNRAAGRTICEPFYPLILARQDRADVERFVLERLGEPVKKSYCSQCCFSGVCASREAHEARLRDHPHIAADVLRMEHVAMALNERSSLYGTDSLYRRLTEDGRNHPVLSAFEELLDQAPYAIYEVRRIYYAARTPDCRTHHGRSCRSPKWWCRQPRTEQCRADHPAGDFEPWCPGHRECRGPAKKGPAWRSVRTVWEGDRRTAEQLIRQFAARHGLALERGETSGIQRAHYLTADGGFPAAAAFAVAAPAGVRDKQRKHFEAAWTRHTGDVGTRWNPLRPLPAPEPPRPTGGKPLIRRAKTVGGVTLIA</sequence>
<organism evidence="2 3">
    <name type="scientific">Streptomyces tamarix</name>
    <dbReference type="NCBI Taxonomy" id="3078565"/>
    <lineage>
        <taxon>Bacteria</taxon>
        <taxon>Bacillati</taxon>
        <taxon>Actinomycetota</taxon>
        <taxon>Actinomycetes</taxon>
        <taxon>Kitasatosporales</taxon>
        <taxon>Streptomycetaceae</taxon>
        <taxon>Streptomyces</taxon>
    </lineage>
</organism>
<name>A0ABU3QS25_9ACTN</name>